<sequence length="66" mass="7138">MTAAILLALLAMAVLYIARLRARLKARGAAAAQYDAAVLAFQARQRWEDDVRRATGVIHTTKGGTL</sequence>
<keyword evidence="2" id="KW-1185">Reference proteome</keyword>
<dbReference type="RefSeq" id="WP_404634025.1">
    <property type="nucleotide sequence ID" value="NZ_JADIKM010000003.1"/>
</dbReference>
<gene>
    <name evidence="1" type="ORF">ISP17_13635</name>
</gene>
<name>A0ABW8JV17_9GAMM</name>
<proteinExistence type="predicted"/>
<protein>
    <submittedName>
        <fullName evidence="1">Uncharacterized protein</fullName>
    </submittedName>
</protein>
<comment type="caution">
    <text evidence="1">The sequence shown here is derived from an EMBL/GenBank/DDBJ whole genome shotgun (WGS) entry which is preliminary data.</text>
</comment>
<dbReference type="EMBL" id="JADIKM010000003">
    <property type="protein sequence ID" value="MFK2904998.1"/>
    <property type="molecule type" value="Genomic_DNA"/>
</dbReference>
<organism evidence="1 2">
    <name type="scientific">Dyella ginsengisoli</name>
    <dbReference type="NCBI Taxonomy" id="363848"/>
    <lineage>
        <taxon>Bacteria</taxon>
        <taxon>Pseudomonadati</taxon>
        <taxon>Pseudomonadota</taxon>
        <taxon>Gammaproteobacteria</taxon>
        <taxon>Lysobacterales</taxon>
        <taxon>Rhodanobacteraceae</taxon>
        <taxon>Dyella</taxon>
    </lineage>
</organism>
<reference evidence="1 2" key="1">
    <citation type="submission" date="2020-10" db="EMBL/GenBank/DDBJ databases">
        <title>Phylogeny of dyella-like bacteria.</title>
        <authorList>
            <person name="Fu J."/>
        </authorList>
    </citation>
    <scope>NUCLEOTIDE SEQUENCE [LARGE SCALE GENOMIC DNA]</scope>
    <source>
        <strain evidence="1 2">Gsoil3046</strain>
    </source>
</reference>
<evidence type="ECO:0000313" key="2">
    <source>
        <dbReference type="Proteomes" id="UP001620460"/>
    </source>
</evidence>
<accession>A0ABW8JV17</accession>
<evidence type="ECO:0000313" key="1">
    <source>
        <dbReference type="EMBL" id="MFK2904998.1"/>
    </source>
</evidence>
<dbReference type="Proteomes" id="UP001620460">
    <property type="component" value="Unassembled WGS sequence"/>
</dbReference>